<dbReference type="Proteomes" id="UP000249340">
    <property type="component" value="Chromosome"/>
</dbReference>
<accession>A0A345T1Z2</accession>
<evidence type="ECO:0000313" key="1">
    <source>
        <dbReference type="EMBL" id="AXI79997.1"/>
    </source>
</evidence>
<reference evidence="2" key="1">
    <citation type="submission" date="2018-07" db="EMBL/GenBank/DDBJ databases">
        <title>Streptacidiphilus bronchialis DSM 106435 chromosome.</title>
        <authorList>
            <person name="Batra D."/>
            <person name="Gulvik C.A."/>
        </authorList>
    </citation>
    <scope>NUCLEOTIDE SEQUENCE [LARGE SCALE GENOMIC DNA]</scope>
    <source>
        <strain evidence="2">DSM 106435</strain>
    </source>
</reference>
<sequence length="78" mass="8437">MIMLVGLLVPPVLLLLILGMSWLEDRVFGPQAGEVAEAVVAEAVEVEPVEQPQDLAVRRLARVTAARGRARHRARSAA</sequence>
<evidence type="ECO:0000313" key="2">
    <source>
        <dbReference type="Proteomes" id="UP000249340"/>
    </source>
</evidence>
<protein>
    <submittedName>
        <fullName evidence="1">Uncharacterized protein</fullName>
    </submittedName>
</protein>
<dbReference type="KEGG" id="stri:C7M71_023940"/>
<organism evidence="1 2">
    <name type="scientific">Peterkaempfera bronchialis</name>
    <dbReference type="NCBI Taxonomy" id="2126346"/>
    <lineage>
        <taxon>Bacteria</taxon>
        <taxon>Bacillati</taxon>
        <taxon>Actinomycetota</taxon>
        <taxon>Actinomycetes</taxon>
        <taxon>Kitasatosporales</taxon>
        <taxon>Streptomycetaceae</taxon>
        <taxon>Peterkaempfera</taxon>
    </lineage>
</organism>
<name>A0A345T1Z2_9ACTN</name>
<gene>
    <name evidence="1" type="ORF">C7M71_023940</name>
</gene>
<proteinExistence type="predicted"/>
<dbReference type="AlphaFoldDB" id="A0A345T1Z2"/>
<keyword evidence="2" id="KW-1185">Reference proteome</keyword>
<dbReference type="RefSeq" id="WP_111493543.1">
    <property type="nucleotide sequence ID" value="NZ_CP031264.1"/>
</dbReference>
<dbReference type="EMBL" id="CP031264">
    <property type="protein sequence ID" value="AXI79997.1"/>
    <property type="molecule type" value="Genomic_DNA"/>
</dbReference>